<evidence type="ECO:0000313" key="2">
    <source>
        <dbReference type="Proteomes" id="UP000176988"/>
    </source>
</evidence>
<sequence>MFPPDHNEKDGFEPIDLPPIGDFGAEFPGFEFFDEAGNFKKKEPVEESDTVGVGLHFHEKLRNG</sequence>
<name>A0A1F7WDP9_9BACT</name>
<evidence type="ECO:0000313" key="1">
    <source>
        <dbReference type="EMBL" id="OGM00519.1"/>
    </source>
</evidence>
<dbReference type="Proteomes" id="UP000176988">
    <property type="component" value="Unassembled WGS sequence"/>
</dbReference>
<proteinExistence type="predicted"/>
<reference evidence="1 2" key="1">
    <citation type="journal article" date="2016" name="Nat. Commun.">
        <title>Thousands of microbial genomes shed light on interconnected biogeochemical processes in an aquifer system.</title>
        <authorList>
            <person name="Anantharaman K."/>
            <person name="Brown C.T."/>
            <person name="Hug L.A."/>
            <person name="Sharon I."/>
            <person name="Castelle C.J."/>
            <person name="Probst A.J."/>
            <person name="Thomas B.C."/>
            <person name="Singh A."/>
            <person name="Wilkins M.J."/>
            <person name="Karaoz U."/>
            <person name="Brodie E.L."/>
            <person name="Williams K.H."/>
            <person name="Hubbard S.S."/>
            <person name="Banfield J.F."/>
        </authorList>
    </citation>
    <scope>NUCLEOTIDE SEQUENCE [LARGE SCALE GENOMIC DNA]</scope>
</reference>
<organism evidence="1 2">
    <name type="scientific">Candidatus Uhrbacteria bacterium RIFOXYC2_FULL_47_19</name>
    <dbReference type="NCBI Taxonomy" id="1802424"/>
    <lineage>
        <taxon>Bacteria</taxon>
        <taxon>Candidatus Uhriibacteriota</taxon>
    </lineage>
</organism>
<dbReference type="AlphaFoldDB" id="A0A1F7WDP9"/>
<accession>A0A1F7WDP9</accession>
<comment type="caution">
    <text evidence="1">The sequence shown here is derived from an EMBL/GenBank/DDBJ whole genome shotgun (WGS) entry which is preliminary data.</text>
</comment>
<dbReference type="EMBL" id="MGFG01000031">
    <property type="protein sequence ID" value="OGM00519.1"/>
    <property type="molecule type" value="Genomic_DNA"/>
</dbReference>
<protein>
    <submittedName>
        <fullName evidence="1">Uncharacterized protein</fullName>
    </submittedName>
</protein>
<gene>
    <name evidence="1" type="ORF">A2480_01475</name>
</gene>
<dbReference type="STRING" id="1802424.A2480_01475"/>